<evidence type="ECO:0000256" key="1">
    <source>
        <dbReference type="PROSITE-ProRule" id="PRU00169"/>
    </source>
</evidence>
<dbReference type="PANTHER" id="PTHR33525:SF3">
    <property type="entry name" value="RIBONUCLEASE Y"/>
    <property type="match status" value="1"/>
</dbReference>
<dbReference type="SMART" id="SM00448">
    <property type="entry name" value="REC"/>
    <property type="match status" value="1"/>
</dbReference>
<dbReference type="PROSITE" id="PS51833">
    <property type="entry name" value="HDOD"/>
    <property type="match status" value="1"/>
</dbReference>
<evidence type="ECO:0000313" key="5">
    <source>
        <dbReference type="WBParaSite" id="jg22880"/>
    </source>
</evidence>
<dbReference type="PANTHER" id="PTHR33525">
    <property type="match status" value="1"/>
</dbReference>
<evidence type="ECO:0000313" key="4">
    <source>
        <dbReference type="Proteomes" id="UP000887574"/>
    </source>
</evidence>
<evidence type="ECO:0000259" key="2">
    <source>
        <dbReference type="PROSITE" id="PS50110"/>
    </source>
</evidence>
<keyword evidence="4" id="KW-1185">Reference proteome</keyword>
<proteinExistence type="predicted"/>
<dbReference type="CDD" id="cd00156">
    <property type="entry name" value="REC"/>
    <property type="match status" value="1"/>
</dbReference>
<dbReference type="SUPFAM" id="SSF109604">
    <property type="entry name" value="HD-domain/PDEase-like"/>
    <property type="match status" value="1"/>
</dbReference>
<dbReference type="InterPro" id="IPR001789">
    <property type="entry name" value="Sig_transdc_resp-reg_receiver"/>
</dbReference>
<feature type="domain" description="Response regulatory" evidence="2">
    <location>
        <begin position="10"/>
        <end position="132"/>
    </location>
</feature>
<evidence type="ECO:0000259" key="3">
    <source>
        <dbReference type="PROSITE" id="PS51833"/>
    </source>
</evidence>
<protein>
    <submittedName>
        <fullName evidence="5">Uncharacterized protein</fullName>
    </submittedName>
</protein>
<dbReference type="Gene3D" id="1.10.3210.10">
    <property type="entry name" value="Hypothetical protein af1432"/>
    <property type="match status" value="1"/>
</dbReference>
<comment type="caution">
    <text evidence="1">Lacks conserved residue(s) required for the propagation of feature annotation.</text>
</comment>
<dbReference type="GO" id="GO:0000160">
    <property type="term" value="P:phosphorelay signal transduction system"/>
    <property type="evidence" value="ECO:0007669"/>
    <property type="project" value="InterPro"/>
</dbReference>
<dbReference type="Pfam" id="PF08668">
    <property type="entry name" value="HDOD"/>
    <property type="match status" value="1"/>
</dbReference>
<dbReference type="AlphaFoldDB" id="A0A915DRH0"/>
<organism evidence="4 5">
    <name type="scientific">Ditylenchus dipsaci</name>
    <dbReference type="NCBI Taxonomy" id="166011"/>
    <lineage>
        <taxon>Eukaryota</taxon>
        <taxon>Metazoa</taxon>
        <taxon>Ecdysozoa</taxon>
        <taxon>Nematoda</taxon>
        <taxon>Chromadorea</taxon>
        <taxon>Rhabditida</taxon>
        <taxon>Tylenchina</taxon>
        <taxon>Tylenchomorpha</taxon>
        <taxon>Sphaerularioidea</taxon>
        <taxon>Anguinidae</taxon>
        <taxon>Anguininae</taxon>
        <taxon>Ditylenchus</taxon>
    </lineage>
</organism>
<dbReference type="Gene3D" id="3.40.50.2300">
    <property type="match status" value="1"/>
</dbReference>
<dbReference type="PROSITE" id="PS50110">
    <property type="entry name" value="RESPONSE_REGULATORY"/>
    <property type="match status" value="1"/>
</dbReference>
<name>A0A915DRH0_9BILA</name>
<sequence length="305" mass="32849">MNAAEPTPPSVLIVEGDPWVRDMLSEMLLSVRCDARLQVCADGSQALSALAAKPDLIIAARELAGIDGLDLLRKRQCKVREALPLHPTAYLSKPLNLGNLRKRLEQLLLGVGEEIACPRRATADGGPLLADLQVAIKRALNPEGLNLKVLEEEVCRDPQVTAVLIAAANSAALHREAPVQTLLQALNKLGSTQSMNLILGMTLKRSARLSDPLLAQHAAQYWDLSLHTAEYGRTLAPAALDEGLCYCAGLLHCLGDLAVLRCLQNGAWRVASWTKTRSSCRSTSSVPLSARRCAPAGACRWLYAS</sequence>
<dbReference type="WBParaSite" id="jg22880">
    <property type="protein sequence ID" value="jg22880"/>
    <property type="gene ID" value="jg22880"/>
</dbReference>
<reference evidence="5" key="1">
    <citation type="submission" date="2022-11" db="UniProtKB">
        <authorList>
            <consortium name="WormBaseParasite"/>
        </authorList>
    </citation>
    <scope>IDENTIFICATION</scope>
</reference>
<feature type="domain" description="HDOD" evidence="3">
    <location>
        <begin position="126"/>
        <end position="305"/>
    </location>
</feature>
<dbReference type="InterPro" id="IPR013976">
    <property type="entry name" value="HDOD"/>
</dbReference>
<dbReference type="SUPFAM" id="SSF52172">
    <property type="entry name" value="CheY-like"/>
    <property type="match status" value="1"/>
</dbReference>
<dbReference type="Proteomes" id="UP000887574">
    <property type="component" value="Unplaced"/>
</dbReference>
<dbReference type="InterPro" id="IPR011006">
    <property type="entry name" value="CheY-like_superfamily"/>
</dbReference>
<accession>A0A915DRH0</accession>
<dbReference type="InterPro" id="IPR052340">
    <property type="entry name" value="RNase_Y/CdgJ"/>
</dbReference>